<feature type="binding site" evidence="9">
    <location>
        <position position="295"/>
    </location>
    <ligand>
        <name>substrate</name>
    </ligand>
</feature>
<dbReference type="NCBIfam" id="TIGR03722">
    <property type="entry name" value="arch_KAE1"/>
    <property type="match status" value="1"/>
</dbReference>
<dbReference type="HAMAP" id="MF_01446">
    <property type="entry name" value="Kae1"/>
    <property type="match status" value="1"/>
</dbReference>
<organism evidence="11 12">
    <name type="scientific">Metschnikowia bicuspidata var. bicuspidata NRRL YB-4993</name>
    <dbReference type="NCBI Taxonomy" id="869754"/>
    <lineage>
        <taxon>Eukaryota</taxon>
        <taxon>Fungi</taxon>
        <taxon>Dikarya</taxon>
        <taxon>Ascomycota</taxon>
        <taxon>Saccharomycotina</taxon>
        <taxon>Pichiomycetes</taxon>
        <taxon>Metschnikowiaceae</taxon>
        <taxon>Metschnikowia</taxon>
    </lineage>
</organism>
<dbReference type="GO" id="GO:0046872">
    <property type="term" value="F:metal ion binding"/>
    <property type="evidence" value="ECO:0007669"/>
    <property type="project" value="UniProtKB-KW"/>
</dbReference>
<dbReference type="GO" id="GO:0045944">
    <property type="term" value="P:positive regulation of transcription by RNA polymerase II"/>
    <property type="evidence" value="ECO:0007669"/>
    <property type="project" value="EnsemblFungi"/>
</dbReference>
<evidence type="ECO:0000256" key="3">
    <source>
        <dbReference type="ARBA" id="ARBA00022679"/>
    </source>
</evidence>
<dbReference type="InterPro" id="IPR000905">
    <property type="entry name" value="Gcp-like_dom"/>
</dbReference>
<dbReference type="Proteomes" id="UP000092555">
    <property type="component" value="Unassembled WGS sequence"/>
</dbReference>
<dbReference type="GO" id="GO:0005634">
    <property type="term" value="C:nucleus"/>
    <property type="evidence" value="ECO:0007669"/>
    <property type="project" value="UniProtKB-SubCell"/>
</dbReference>
<dbReference type="InterPro" id="IPR017860">
    <property type="entry name" value="Peptidase_M22_CS"/>
</dbReference>
<feature type="binding site" evidence="9">
    <location>
        <position position="186"/>
    </location>
    <ligand>
        <name>substrate</name>
    </ligand>
</feature>
<evidence type="ECO:0000256" key="2">
    <source>
        <dbReference type="ARBA" id="ARBA00022490"/>
    </source>
</evidence>
<name>A0A1A0H5K5_9ASCO</name>
<comment type="similarity">
    <text evidence="9">Belongs to the KAE1 / TsaD family.</text>
</comment>
<keyword evidence="4 9" id="KW-0819">tRNA processing</keyword>
<dbReference type="CDD" id="cd24132">
    <property type="entry name" value="ASKHA_NBD_OSGEP_like_euk"/>
    <property type="match status" value="1"/>
</dbReference>
<sequence length="366" mass="39959">MTVDLDKYARPGRNYYLALGLEGLANKLGAGVVKHPVGPLAGASRAQVLSNIRDTYVTPPGEGFLPRDTARHHRNWAVRTVKKAMAEAGVCGAELDCICFTQGPGMGAPLQSVAIAARALALLWGLPLVGVNHCVGHIEMGREITRAQNPVVLYVSGGNTQVIAYSKQRYRIFGETLDIAIGNCLDRFARTLRIPNEPAPGYNIEQMAKRGRRLVPLPYTVKGMDLSMSGILAHVDGVARDMFGGARTPLGPVTPEDLCFSLQETLFSMLVEITERAMAHVQSNQVLIVGGVGANERLQQMMALMVRDRQNGSVFATDERFCIDNGIMIAHAGLLAYRMGQTTQLADTVCTQRFRTDEVHVEWRDD</sequence>
<keyword evidence="11" id="KW-0645">Protease</keyword>
<keyword evidence="11" id="KW-0378">Hydrolase</keyword>
<protein>
    <recommendedName>
        <fullName evidence="1">N(6)-L-threonylcarbamoyladenine synthase</fullName>
        <ecNumber evidence="1">2.3.1.234</ecNumber>
    </recommendedName>
    <alternativeName>
        <fullName evidence="7">N6-L-threonylcarbamoyladenine synthase</fullName>
    </alternativeName>
</protein>
<dbReference type="SUPFAM" id="SSF53067">
    <property type="entry name" value="Actin-like ATPase domain"/>
    <property type="match status" value="1"/>
</dbReference>
<dbReference type="InterPro" id="IPR043129">
    <property type="entry name" value="ATPase_NBD"/>
</dbReference>
<evidence type="ECO:0000313" key="12">
    <source>
        <dbReference type="Proteomes" id="UP000092555"/>
    </source>
</evidence>
<keyword evidence="12" id="KW-1185">Reference proteome</keyword>
<dbReference type="GO" id="GO:0008252">
    <property type="term" value="F:nucleotidase activity"/>
    <property type="evidence" value="ECO:0007669"/>
    <property type="project" value="EnsemblFungi"/>
</dbReference>
<keyword evidence="5 9" id="KW-0479">Metal-binding</keyword>
<feature type="binding site" evidence="9">
    <location>
        <position position="205"/>
    </location>
    <ligand>
        <name>substrate</name>
    </ligand>
</feature>
<keyword evidence="3 9" id="KW-0808">Transferase</keyword>
<evidence type="ECO:0000256" key="8">
    <source>
        <dbReference type="ARBA" id="ARBA00048117"/>
    </source>
</evidence>
<dbReference type="FunFam" id="3.30.420.40:FF:000038">
    <property type="entry name" value="Probable tRNA N6-adenosine threonylcarbamoyltransferase"/>
    <property type="match status" value="1"/>
</dbReference>
<dbReference type="InterPro" id="IPR017861">
    <property type="entry name" value="KAE1/TsaD"/>
</dbReference>
<evidence type="ECO:0000256" key="7">
    <source>
        <dbReference type="ARBA" id="ARBA00030439"/>
    </source>
</evidence>
<feature type="binding site" evidence="9">
    <location>
        <position position="324"/>
    </location>
    <ligand>
        <name>a divalent metal cation</name>
        <dbReference type="ChEBI" id="CHEBI:60240"/>
    </ligand>
</feature>
<dbReference type="GO" id="GO:0031490">
    <property type="term" value="F:chromatin DNA binding"/>
    <property type="evidence" value="ECO:0007669"/>
    <property type="project" value="EnsemblFungi"/>
</dbReference>
<dbReference type="PROSITE" id="PS01016">
    <property type="entry name" value="GLYCOPROTEASE"/>
    <property type="match status" value="1"/>
</dbReference>
<feature type="binding site" evidence="9">
    <location>
        <begin position="154"/>
        <end position="158"/>
    </location>
    <ligand>
        <name>substrate</name>
    </ligand>
</feature>
<dbReference type="GeneID" id="30027354"/>
<evidence type="ECO:0000256" key="5">
    <source>
        <dbReference type="ARBA" id="ARBA00022723"/>
    </source>
</evidence>
<dbReference type="GO" id="GO:0000722">
    <property type="term" value="P:telomere maintenance via recombination"/>
    <property type="evidence" value="ECO:0007669"/>
    <property type="project" value="EnsemblFungi"/>
</dbReference>
<evidence type="ECO:0000259" key="10">
    <source>
        <dbReference type="Pfam" id="PF00814"/>
    </source>
</evidence>
<feature type="domain" description="Gcp-like" evidence="10">
    <location>
        <begin position="48"/>
        <end position="330"/>
    </location>
</feature>
<feature type="binding site" evidence="9">
    <location>
        <position position="201"/>
    </location>
    <ligand>
        <name>substrate</name>
    </ligand>
</feature>
<dbReference type="EC" id="2.3.1.234" evidence="1"/>
<feature type="binding site" evidence="9">
    <location>
        <position position="154"/>
    </location>
    <ligand>
        <name>a divalent metal cation</name>
        <dbReference type="ChEBI" id="CHEBI:60240"/>
    </ligand>
</feature>
<gene>
    <name evidence="11" type="ORF">METBIDRAFT_13505</name>
</gene>
<dbReference type="GO" id="GO:0006508">
    <property type="term" value="P:proteolysis"/>
    <property type="evidence" value="ECO:0007669"/>
    <property type="project" value="UniProtKB-KW"/>
</dbReference>
<keyword evidence="6 9" id="KW-0012">Acyltransferase</keyword>
<dbReference type="STRING" id="869754.A0A1A0H5K5"/>
<dbReference type="NCBIfam" id="TIGR00329">
    <property type="entry name" value="gcp_kae1"/>
    <property type="match status" value="1"/>
</dbReference>
<dbReference type="OrthoDB" id="10254073at2759"/>
<evidence type="ECO:0000256" key="4">
    <source>
        <dbReference type="ARBA" id="ARBA00022694"/>
    </source>
</evidence>
<dbReference type="GO" id="GO:0005737">
    <property type="term" value="C:cytoplasm"/>
    <property type="evidence" value="ECO:0007669"/>
    <property type="project" value="UniProtKB-SubCell"/>
</dbReference>
<evidence type="ECO:0000256" key="6">
    <source>
        <dbReference type="ARBA" id="ARBA00023315"/>
    </source>
</evidence>
<dbReference type="GO" id="GO:0002949">
    <property type="term" value="P:tRNA threonylcarbamoyladenosine modification"/>
    <property type="evidence" value="ECO:0007669"/>
    <property type="project" value="UniProtKB-UniRule"/>
</dbReference>
<feature type="binding site" evidence="9">
    <location>
        <position position="133"/>
    </location>
    <ligand>
        <name>a divalent metal cation</name>
        <dbReference type="ChEBI" id="CHEBI:60240"/>
    </ligand>
</feature>
<dbReference type="GO" id="GO:0000785">
    <property type="term" value="C:chromatin"/>
    <property type="evidence" value="ECO:0007669"/>
    <property type="project" value="EnsemblFungi"/>
</dbReference>
<dbReference type="InterPro" id="IPR034680">
    <property type="entry name" value="Kae1_archaea_euk"/>
</dbReference>
<dbReference type="EMBL" id="LXTC01000007">
    <property type="protein sequence ID" value="OBA19198.1"/>
    <property type="molecule type" value="Genomic_DNA"/>
</dbReference>
<dbReference type="RefSeq" id="XP_018709730.1">
    <property type="nucleotide sequence ID" value="XM_018854378.1"/>
</dbReference>
<comment type="subcellular location">
    <subcellularLocation>
        <location evidence="9">Cytoplasm</location>
    </subcellularLocation>
    <subcellularLocation>
        <location evidence="9">Nucleus</location>
    </subcellularLocation>
</comment>
<proteinExistence type="inferred from homology"/>
<reference evidence="11 12" key="1">
    <citation type="submission" date="2016-05" db="EMBL/GenBank/DDBJ databases">
        <title>Comparative genomics of biotechnologically important yeasts.</title>
        <authorList>
            <consortium name="DOE Joint Genome Institute"/>
            <person name="Riley R."/>
            <person name="Haridas S."/>
            <person name="Wolfe K.H."/>
            <person name="Lopes M.R."/>
            <person name="Hittinger C.T."/>
            <person name="Goker M."/>
            <person name="Salamov A."/>
            <person name="Wisecaver J."/>
            <person name="Long T.M."/>
            <person name="Aerts A.L."/>
            <person name="Barry K."/>
            <person name="Choi C."/>
            <person name="Clum A."/>
            <person name="Coughlan A.Y."/>
            <person name="Deshpande S."/>
            <person name="Douglass A.P."/>
            <person name="Hanson S.J."/>
            <person name="Klenk H.-P."/>
            <person name="LaButti K."/>
            <person name="Lapidus A."/>
            <person name="Lindquist E."/>
            <person name="Lipzen A."/>
            <person name="Meier-kolthoff J.P."/>
            <person name="Ohm R.A."/>
            <person name="Otillar R.P."/>
            <person name="Pangilinan J."/>
            <person name="Peng Y."/>
            <person name="Rokas A."/>
            <person name="Rosa C.A."/>
            <person name="Scheuner C."/>
            <person name="Sibirny A.A."/>
            <person name="Slot J.C."/>
            <person name="Stielow J.B."/>
            <person name="Sun H."/>
            <person name="Kurtzman C.P."/>
            <person name="Blackwell M."/>
            <person name="Grigoriev I.V."/>
            <person name="Jeffries T.W."/>
        </authorList>
    </citation>
    <scope>NUCLEOTIDE SEQUENCE [LARGE SCALE GENOMIC DNA]</scope>
    <source>
        <strain evidence="11 12">NRRL YB-4993</strain>
    </source>
</reference>
<feature type="binding site" evidence="9">
    <location>
        <position position="137"/>
    </location>
    <ligand>
        <name>a divalent metal cation</name>
        <dbReference type="ChEBI" id="CHEBI:60240"/>
    </ligand>
</feature>
<dbReference type="PRINTS" id="PR00789">
    <property type="entry name" value="OSIALOPTASE"/>
</dbReference>
<dbReference type="GO" id="GO:0000408">
    <property type="term" value="C:EKC/KEOPS complex"/>
    <property type="evidence" value="ECO:0007669"/>
    <property type="project" value="EnsemblFungi"/>
</dbReference>
<dbReference type="PANTHER" id="PTHR11735:SF14">
    <property type="entry name" value="TRNA N6-ADENOSINE THREONYLCARBAMOYLTRANSFERASE"/>
    <property type="match status" value="1"/>
</dbReference>
<accession>A0A1A0H5K5</accession>
<comment type="catalytic activity">
    <reaction evidence="8 9">
        <text>L-threonylcarbamoyladenylate + adenosine(37) in tRNA = N(6)-L-threonylcarbamoyladenosine(37) in tRNA + AMP + H(+)</text>
        <dbReference type="Rhea" id="RHEA:37059"/>
        <dbReference type="Rhea" id="RHEA-COMP:10162"/>
        <dbReference type="Rhea" id="RHEA-COMP:10163"/>
        <dbReference type="ChEBI" id="CHEBI:15378"/>
        <dbReference type="ChEBI" id="CHEBI:73682"/>
        <dbReference type="ChEBI" id="CHEBI:74411"/>
        <dbReference type="ChEBI" id="CHEBI:74418"/>
        <dbReference type="ChEBI" id="CHEBI:456215"/>
        <dbReference type="EC" id="2.3.1.234"/>
    </reaction>
</comment>
<keyword evidence="2 9" id="KW-0963">Cytoplasm</keyword>
<dbReference type="Pfam" id="PF00814">
    <property type="entry name" value="TsaD"/>
    <property type="match status" value="1"/>
</dbReference>
<comment type="cofactor">
    <cofactor evidence="9">
        <name>a divalent metal cation</name>
        <dbReference type="ChEBI" id="CHEBI:60240"/>
    </cofactor>
    <text evidence="9">Binds 1 divalent metal cation per subunit.</text>
</comment>
<keyword evidence="9" id="KW-0539">Nucleus</keyword>
<evidence type="ECO:0000256" key="9">
    <source>
        <dbReference type="HAMAP-Rule" id="MF_03180"/>
    </source>
</evidence>
<evidence type="ECO:0000313" key="11">
    <source>
        <dbReference type="EMBL" id="OBA19198.1"/>
    </source>
</evidence>
<dbReference type="PANTHER" id="PTHR11735">
    <property type="entry name" value="TRNA N6-ADENOSINE THREONYLCARBAMOYLTRANSFERASE"/>
    <property type="match status" value="1"/>
</dbReference>
<evidence type="ECO:0000256" key="1">
    <source>
        <dbReference type="ARBA" id="ARBA00012156"/>
    </source>
</evidence>
<dbReference type="GO" id="GO:0008233">
    <property type="term" value="F:peptidase activity"/>
    <property type="evidence" value="ECO:0007669"/>
    <property type="project" value="UniProtKB-KW"/>
</dbReference>
<dbReference type="AlphaFoldDB" id="A0A1A0H5K5"/>
<comment type="caution">
    <text evidence="11">The sequence shown here is derived from an EMBL/GenBank/DDBJ whole genome shotgun (WGS) entry which is preliminary data.</text>
</comment>
<dbReference type="GO" id="GO:0061711">
    <property type="term" value="F:tRNA N(6)-L-threonylcarbamoyladenine synthase activity"/>
    <property type="evidence" value="ECO:0007669"/>
    <property type="project" value="UniProtKB-EC"/>
</dbReference>
<dbReference type="Gene3D" id="3.30.420.40">
    <property type="match status" value="2"/>
</dbReference>